<dbReference type="InterPro" id="IPR011024">
    <property type="entry name" value="G_crystallin-like"/>
</dbReference>
<keyword evidence="1" id="KW-1133">Transmembrane helix</keyword>
<reference evidence="2" key="1">
    <citation type="submission" date="2018-04" db="EMBL/GenBank/DDBJ databases">
        <title>Transcriptome of Schizaphis graminum biotype I.</title>
        <authorList>
            <person name="Scully E.D."/>
            <person name="Geib S.M."/>
            <person name="Palmer N.A."/>
            <person name="Koch K."/>
            <person name="Bradshaw J."/>
            <person name="Heng-Moss T."/>
            <person name="Sarath G."/>
        </authorList>
    </citation>
    <scope>NUCLEOTIDE SEQUENCE</scope>
</reference>
<dbReference type="SUPFAM" id="SSF49695">
    <property type="entry name" value="gamma-Crystallin-like"/>
    <property type="match status" value="1"/>
</dbReference>
<evidence type="ECO:0000313" key="2">
    <source>
        <dbReference type="EMBL" id="MBY26315.1"/>
    </source>
</evidence>
<keyword evidence="1" id="KW-0812">Transmembrane</keyword>
<dbReference type="AlphaFoldDB" id="A0A2S2PA50"/>
<sequence length="478" mass="54741">MMSTAQITKPKVEKCKQNSVEFIADIEDVVAMKKTSNRHRHFTLVKDSNHSVATILAHSIRDIHKMFIVIILCLLSVSNFTTCLITSCDTVPLVFYEHKNYCGESSMMTVSFGSPEGSACGSCYNYNEIAHLIKYRKPGSIELPPEYYIRLYENNNCHGDHLTFCSDHCACNSAHIDLNDENSRCFVSNTVSNFCPGDASCRGWYNCLVQNNCWGNQPGIYSFSVHKKPESIRSDDRLSIAYPNNFFGVYIDTLECDTLGGDSFCTIDIYEDDDEDSGDTKRKKRDINPWKPEYNFWQSWIFYMSPNLQTGLMATFDKLVLECKTNQYLIDWSFLEINGKIAGITKMFSGQYQYENVLYSIMVQVLKKSTSAVSEIEKTSYTNFYSKLRSYAHAVIKYRKQGINRAGLNADRRHIQVLAFWELLEYILDYGIQFLSDNQITLDINKFAEKMNKCNLFSRINPGADPVTTLLRISEQCA</sequence>
<dbReference type="EMBL" id="GGMR01013696">
    <property type="protein sequence ID" value="MBY26315.1"/>
    <property type="molecule type" value="Transcribed_RNA"/>
</dbReference>
<protein>
    <submittedName>
        <fullName evidence="2">Uncharacterized protein</fullName>
    </submittedName>
</protein>
<accession>A0A2S2PA50</accession>
<proteinExistence type="predicted"/>
<name>A0A2S2PA50_SCHGA</name>
<evidence type="ECO:0000256" key="1">
    <source>
        <dbReference type="SAM" id="Phobius"/>
    </source>
</evidence>
<gene>
    <name evidence="2" type="ORF">g.82516</name>
</gene>
<dbReference type="Gene3D" id="2.60.20.10">
    <property type="entry name" value="Crystallins"/>
    <property type="match status" value="1"/>
</dbReference>
<organism evidence="2">
    <name type="scientific">Schizaphis graminum</name>
    <name type="common">Green bug aphid</name>
    <dbReference type="NCBI Taxonomy" id="13262"/>
    <lineage>
        <taxon>Eukaryota</taxon>
        <taxon>Metazoa</taxon>
        <taxon>Ecdysozoa</taxon>
        <taxon>Arthropoda</taxon>
        <taxon>Hexapoda</taxon>
        <taxon>Insecta</taxon>
        <taxon>Pterygota</taxon>
        <taxon>Neoptera</taxon>
        <taxon>Paraneoptera</taxon>
        <taxon>Hemiptera</taxon>
        <taxon>Sternorrhyncha</taxon>
        <taxon>Aphidomorpha</taxon>
        <taxon>Aphidoidea</taxon>
        <taxon>Aphididae</taxon>
        <taxon>Aphidini</taxon>
        <taxon>Schizaphis</taxon>
    </lineage>
</organism>
<keyword evidence="1" id="KW-0472">Membrane</keyword>
<feature type="transmembrane region" description="Helical" evidence="1">
    <location>
        <begin position="66"/>
        <end position="87"/>
    </location>
</feature>